<accession>A0A2N4U4D6</accession>
<dbReference type="PRINTS" id="PR00039">
    <property type="entry name" value="HTHLYSR"/>
</dbReference>
<dbReference type="FunFam" id="1.10.10.10:FF:000001">
    <property type="entry name" value="LysR family transcriptional regulator"/>
    <property type="match status" value="1"/>
</dbReference>
<evidence type="ECO:0000313" key="7">
    <source>
        <dbReference type="Proteomes" id="UP000234190"/>
    </source>
</evidence>
<evidence type="ECO:0000313" key="6">
    <source>
        <dbReference type="EMBL" id="PLC49881.1"/>
    </source>
</evidence>
<reference evidence="6 7" key="1">
    <citation type="submission" date="2017-10" db="EMBL/GenBank/DDBJ databases">
        <title>Two draft genome sequences of Pusillimonas sp. strains isolated from a nitrate- and radionuclide-contaminated groundwater in Russia.</title>
        <authorList>
            <person name="Grouzdev D.S."/>
            <person name="Tourova T.P."/>
            <person name="Goeva M.A."/>
            <person name="Babich T.L."/>
            <person name="Sokolova D.S."/>
            <person name="Abdullin R."/>
            <person name="Poltaraus A.B."/>
            <person name="Toshchakov S.V."/>
            <person name="Nazina T.N."/>
        </authorList>
    </citation>
    <scope>NUCLEOTIDE SEQUENCE [LARGE SCALE GENOMIC DNA]</scope>
    <source>
        <strain evidence="6 7">JR1/69-3-13</strain>
    </source>
</reference>
<keyword evidence="2" id="KW-0805">Transcription regulation</keyword>
<proteinExistence type="inferred from homology"/>
<sequence length="298" mass="33367">MELRQLRYFLEVARQEHVTRAAKDLHITQSTLSHQLRQLEDELGTLLFDRVGRQVQLTQAGRMFVGFASRALRDIEDGRLALQSLSGLQQGELRVGVITTYTNSLLPQAILDFTNKYPGIHLQIEDLPATQIAERVLDGTLDLGLAFTMSESAGLKTEPLFSERLVLLVGKDHPLANQKSVQGRNLSKLKIALQSKQYASRQLIDRHLRRYVQDGVCMELDSIQTMQLMVAKSDLVCILFEGAVLPLADLRAIPITTPKVMRTAALVWSRERFHSAAAKEFALEIKKSVAQRGQPAVT</sequence>
<comment type="caution">
    <text evidence="6">The sequence shown here is derived from an EMBL/GenBank/DDBJ whole genome shotgun (WGS) entry which is preliminary data.</text>
</comment>
<gene>
    <name evidence="6" type="ORF">CR159_11400</name>
</gene>
<dbReference type="Proteomes" id="UP000234190">
    <property type="component" value="Unassembled WGS sequence"/>
</dbReference>
<dbReference type="CDD" id="cd05466">
    <property type="entry name" value="PBP2_LTTR_substrate"/>
    <property type="match status" value="1"/>
</dbReference>
<name>A0A2N4U4D6_9BURK</name>
<dbReference type="PANTHER" id="PTHR30419">
    <property type="entry name" value="HTH-TYPE TRANSCRIPTIONAL REGULATOR YBHD"/>
    <property type="match status" value="1"/>
</dbReference>
<dbReference type="SUPFAM" id="SSF53850">
    <property type="entry name" value="Periplasmic binding protein-like II"/>
    <property type="match status" value="1"/>
</dbReference>
<dbReference type="Pfam" id="PF03466">
    <property type="entry name" value="LysR_substrate"/>
    <property type="match status" value="1"/>
</dbReference>
<dbReference type="InterPro" id="IPR050950">
    <property type="entry name" value="HTH-type_LysR_regulators"/>
</dbReference>
<dbReference type="GO" id="GO:0003677">
    <property type="term" value="F:DNA binding"/>
    <property type="evidence" value="ECO:0007669"/>
    <property type="project" value="UniProtKB-KW"/>
</dbReference>
<keyword evidence="4" id="KW-0804">Transcription</keyword>
<dbReference type="InterPro" id="IPR036390">
    <property type="entry name" value="WH_DNA-bd_sf"/>
</dbReference>
<dbReference type="InterPro" id="IPR000847">
    <property type="entry name" value="LysR_HTH_N"/>
</dbReference>
<dbReference type="SUPFAM" id="SSF46785">
    <property type="entry name" value="Winged helix' DNA-binding domain"/>
    <property type="match status" value="1"/>
</dbReference>
<evidence type="ECO:0000256" key="3">
    <source>
        <dbReference type="ARBA" id="ARBA00023125"/>
    </source>
</evidence>
<dbReference type="InterPro" id="IPR036388">
    <property type="entry name" value="WH-like_DNA-bd_sf"/>
</dbReference>
<dbReference type="RefSeq" id="WP_102074074.1">
    <property type="nucleotide sequence ID" value="NZ_PDNW01000008.1"/>
</dbReference>
<dbReference type="GO" id="GO:0003700">
    <property type="term" value="F:DNA-binding transcription factor activity"/>
    <property type="evidence" value="ECO:0007669"/>
    <property type="project" value="InterPro"/>
</dbReference>
<dbReference type="Gene3D" id="3.40.190.290">
    <property type="match status" value="1"/>
</dbReference>
<evidence type="ECO:0000256" key="4">
    <source>
        <dbReference type="ARBA" id="ARBA00023163"/>
    </source>
</evidence>
<evidence type="ECO:0000256" key="2">
    <source>
        <dbReference type="ARBA" id="ARBA00023015"/>
    </source>
</evidence>
<organism evidence="6 7">
    <name type="scientific">Pollutimonas subterranea</name>
    <dbReference type="NCBI Taxonomy" id="2045210"/>
    <lineage>
        <taxon>Bacteria</taxon>
        <taxon>Pseudomonadati</taxon>
        <taxon>Pseudomonadota</taxon>
        <taxon>Betaproteobacteria</taxon>
        <taxon>Burkholderiales</taxon>
        <taxon>Alcaligenaceae</taxon>
        <taxon>Pollutimonas</taxon>
    </lineage>
</organism>
<dbReference type="AlphaFoldDB" id="A0A2N4U4D6"/>
<dbReference type="OrthoDB" id="646694at2"/>
<dbReference type="Pfam" id="PF00126">
    <property type="entry name" value="HTH_1"/>
    <property type="match status" value="1"/>
</dbReference>
<evidence type="ECO:0000256" key="1">
    <source>
        <dbReference type="ARBA" id="ARBA00009437"/>
    </source>
</evidence>
<dbReference type="PANTHER" id="PTHR30419:SF8">
    <property type="entry name" value="NITROGEN ASSIMILATION TRANSCRIPTIONAL ACTIVATOR-RELATED"/>
    <property type="match status" value="1"/>
</dbReference>
<comment type="similarity">
    <text evidence="1">Belongs to the LysR transcriptional regulatory family.</text>
</comment>
<feature type="domain" description="HTH lysR-type" evidence="5">
    <location>
        <begin position="1"/>
        <end position="58"/>
    </location>
</feature>
<dbReference type="EMBL" id="PDNW01000008">
    <property type="protein sequence ID" value="PLC49881.1"/>
    <property type="molecule type" value="Genomic_DNA"/>
</dbReference>
<dbReference type="Gene3D" id="1.10.10.10">
    <property type="entry name" value="Winged helix-like DNA-binding domain superfamily/Winged helix DNA-binding domain"/>
    <property type="match status" value="1"/>
</dbReference>
<evidence type="ECO:0000259" key="5">
    <source>
        <dbReference type="PROSITE" id="PS50931"/>
    </source>
</evidence>
<keyword evidence="3" id="KW-0238">DNA-binding</keyword>
<dbReference type="GO" id="GO:0005829">
    <property type="term" value="C:cytosol"/>
    <property type="evidence" value="ECO:0007669"/>
    <property type="project" value="TreeGrafter"/>
</dbReference>
<protein>
    <recommendedName>
        <fullName evidence="5">HTH lysR-type domain-containing protein</fullName>
    </recommendedName>
</protein>
<keyword evidence="7" id="KW-1185">Reference proteome</keyword>
<dbReference type="InterPro" id="IPR005119">
    <property type="entry name" value="LysR_subst-bd"/>
</dbReference>
<dbReference type="PROSITE" id="PS50931">
    <property type="entry name" value="HTH_LYSR"/>
    <property type="match status" value="1"/>
</dbReference>